<dbReference type="GO" id="GO:0052592">
    <property type="term" value="F:oxidoreductase activity, acting on CH or CH2 groups, with an iron-sulfur protein as acceptor"/>
    <property type="evidence" value="ECO:0007669"/>
    <property type="project" value="TreeGrafter"/>
</dbReference>
<dbReference type="SUPFAM" id="SSF54862">
    <property type="entry name" value="4Fe-4S ferredoxins"/>
    <property type="match status" value="1"/>
</dbReference>
<dbReference type="GO" id="GO:0051536">
    <property type="term" value="F:iron-sulfur cluster binding"/>
    <property type="evidence" value="ECO:0007669"/>
    <property type="project" value="UniProtKB-KW"/>
</dbReference>
<dbReference type="InterPro" id="IPR007525">
    <property type="entry name" value="FrhB_FdhB_C"/>
</dbReference>
<keyword evidence="5" id="KW-0808">Transferase</keyword>
<dbReference type="InterPro" id="IPR007516">
    <property type="entry name" value="Co_F420_Hydgase/DH_bsu_N"/>
</dbReference>
<dbReference type="InterPro" id="IPR017896">
    <property type="entry name" value="4Fe4S_Fe-S-bd"/>
</dbReference>
<dbReference type="InterPro" id="IPR017900">
    <property type="entry name" value="4Fe4S_Fe_S_CS"/>
</dbReference>
<accession>A0A9D9HTR0</accession>
<dbReference type="Gene3D" id="3.30.70.20">
    <property type="match status" value="1"/>
</dbReference>
<sequence>MKYTVASIVVNNDFCVSCGACSLNCKSKAIDYQFKEGLFIPVVDETKCIDCDACLQICPSYHVNIQAENRNELLLGKHICVQTMQAKDVQLCKESTSGGVVTQLIISLLKNKDYHKASVLYFPVFRGEKAKLTVTDDIDYIRKAAKSKYVPASVDDLLTYMEMHPEEKIIITATPCQLIAIRSFIKRRKLSIENYLFIGLFCDMTMNYNFYSYLKHIHGDFEELVFRSKEPNGWPGDMLLKKQETTVVVSRDERIKLKPYFQLNRCLYCFDKLNVHADISVGDCYEKGYSSEKGSSSVIIRTEKGKDAIEKIQESFIISPSSMENIVESQQVFLKERNAVRAMKYSFLYRNIPQLMIGKVVDDGAICRRYGQVQDFLAIDNQFKAKSNRSKLSRMHKLFYILQRLFKKDTNAYIYIDHVGFVNKGAELMLRAIVEKVEQLYPDAIKVLPWDVYRMNVSYCWEHNILPLKNNPTGIRKKLDYLLTNRLRTKRTYILPSEITVVLDAGGFQFADKWTIDDTWFLQNWIAYYKQFTNPVCKKIFLPQAFGPFTKSNAKQLIQHVYAIADKIYAREQTSYNYLQEVLPDMSKVTIKGDFTCLFHPQPLSILNFMEDKKFVAVIPNARMIDKTDKEISDSYMEFMCAIVSYLHKRGESVLLLNHEGLDDEKLLLEINERLGLCLPILTNLDAVEIKLIIGKLKLLISSRFHGVVSGLSQGIPTLCTSWSHKYQELLADYEVSDNLLDVMNIKDSIARIDKLMMIPSVKSKYILEQKEFVSMQMWNEIAEMLV</sequence>
<dbReference type="GO" id="GO:0016740">
    <property type="term" value="F:transferase activity"/>
    <property type="evidence" value="ECO:0007669"/>
    <property type="project" value="UniProtKB-KW"/>
</dbReference>
<dbReference type="InterPro" id="IPR007345">
    <property type="entry name" value="Polysacch_pyruvyl_Trfase"/>
</dbReference>
<feature type="domain" description="4Fe-4S ferredoxin-type" evidence="4">
    <location>
        <begin position="6"/>
        <end position="35"/>
    </location>
</feature>
<dbReference type="PROSITE" id="PS00198">
    <property type="entry name" value="4FE4S_FER_1"/>
    <property type="match status" value="1"/>
</dbReference>
<evidence type="ECO:0000313" key="5">
    <source>
        <dbReference type="EMBL" id="MBO8460057.1"/>
    </source>
</evidence>
<keyword evidence="2" id="KW-0408">Iron</keyword>
<evidence type="ECO:0000259" key="4">
    <source>
        <dbReference type="PROSITE" id="PS51379"/>
    </source>
</evidence>
<protein>
    <submittedName>
        <fullName evidence="5">Polysaccharide pyruvyl transferase family protein</fullName>
    </submittedName>
</protein>
<evidence type="ECO:0000256" key="1">
    <source>
        <dbReference type="ARBA" id="ARBA00022723"/>
    </source>
</evidence>
<dbReference type="EMBL" id="JADIMG010000068">
    <property type="protein sequence ID" value="MBO8460057.1"/>
    <property type="molecule type" value="Genomic_DNA"/>
</dbReference>
<evidence type="ECO:0000313" key="6">
    <source>
        <dbReference type="Proteomes" id="UP000823641"/>
    </source>
</evidence>
<reference evidence="5" key="1">
    <citation type="submission" date="2020-10" db="EMBL/GenBank/DDBJ databases">
        <authorList>
            <person name="Gilroy R."/>
        </authorList>
    </citation>
    <scope>NUCLEOTIDE SEQUENCE</scope>
    <source>
        <strain evidence="5">G3-3990</strain>
    </source>
</reference>
<name>A0A9D9HTR0_9BACT</name>
<keyword evidence="3" id="KW-0411">Iron-sulfur</keyword>
<dbReference type="Proteomes" id="UP000823641">
    <property type="component" value="Unassembled WGS sequence"/>
</dbReference>
<organism evidence="5 6">
    <name type="scientific">Candidatus Gallipaludibacter merdavium</name>
    <dbReference type="NCBI Taxonomy" id="2840839"/>
    <lineage>
        <taxon>Bacteria</taxon>
        <taxon>Pseudomonadati</taxon>
        <taxon>Bacteroidota</taxon>
        <taxon>Bacteroidia</taxon>
        <taxon>Bacteroidales</taxon>
        <taxon>Candidatus Gallipaludibacter</taxon>
    </lineage>
</organism>
<dbReference type="GO" id="GO:0046872">
    <property type="term" value="F:metal ion binding"/>
    <property type="evidence" value="ECO:0007669"/>
    <property type="project" value="UniProtKB-KW"/>
</dbReference>
<dbReference type="PROSITE" id="PS51379">
    <property type="entry name" value="4FE4S_FER_2"/>
    <property type="match status" value="2"/>
</dbReference>
<keyword evidence="1" id="KW-0479">Metal-binding</keyword>
<comment type="caution">
    <text evidence="5">The sequence shown here is derived from an EMBL/GenBank/DDBJ whole genome shotgun (WGS) entry which is preliminary data.</text>
</comment>
<reference evidence="5" key="2">
    <citation type="journal article" date="2021" name="PeerJ">
        <title>Extensive microbial diversity within the chicken gut microbiome revealed by metagenomics and culture.</title>
        <authorList>
            <person name="Gilroy R."/>
            <person name="Ravi A."/>
            <person name="Getino M."/>
            <person name="Pursley I."/>
            <person name="Horton D.L."/>
            <person name="Alikhan N.F."/>
            <person name="Baker D."/>
            <person name="Gharbi K."/>
            <person name="Hall N."/>
            <person name="Watson M."/>
            <person name="Adriaenssens E.M."/>
            <person name="Foster-Nyarko E."/>
            <person name="Jarju S."/>
            <person name="Secka A."/>
            <person name="Antonio M."/>
            <person name="Oren A."/>
            <person name="Chaudhuri R.R."/>
            <person name="La Ragione R."/>
            <person name="Hildebrand F."/>
            <person name="Pallen M.J."/>
        </authorList>
    </citation>
    <scope>NUCLEOTIDE SEQUENCE</scope>
    <source>
        <strain evidence="5">G3-3990</strain>
    </source>
</reference>
<feature type="domain" description="4Fe-4S ferredoxin-type" evidence="4">
    <location>
        <begin position="39"/>
        <end position="68"/>
    </location>
</feature>
<dbReference type="PANTHER" id="PTHR31332">
    <property type="entry name" value="7-HYDROXYMETHYL CHLOROPHYLL A REDUCTASE, CHLOROPLASTIC"/>
    <property type="match status" value="1"/>
</dbReference>
<dbReference type="InterPro" id="IPR045220">
    <property type="entry name" value="FRHB/FDHB/HCAR-like"/>
</dbReference>
<dbReference type="PANTHER" id="PTHR31332:SF0">
    <property type="entry name" value="7-HYDROXYMETHYL CHLOROPHYLL A REDUCTASE, CHLOROPLASTIC"/>
    <property type="match status" value="1"/>
</dbReference>
<dbReference type="Pfam" id="PF12838">
    <property type="entry name" value="Fer4_7"/>
    <property type="match status" value="1"/>
</dbReference>
<dbReference type="Pfam" id="PF04432">
    <property type="entry name" value="FrhB_FdhB_C"/>
    <property type="match status" value="1"/>
</dbReference>
<dbReference type="AlphaFoldDB" id="A0A9D9HTR0"/>
<dbReference type="Pfam" id="PF04230">
    <property type="entry name" value="PS_pyruv_trans"/>
    <property type="match status" value="1"/>
</dbReference>
<dbReference type="Pfam" id="PF04422">
    <property type="entry name" value="FrhB_FdhB_N"/>
    <property type="match status" value="1"/>
</dbReference>
<gene>
    <name evidence="5" type="ORF">IAA73_06985</name>
</gene>
<evidence type="ECO:0000256" key="2">
    <source>
        <dbReference type="ARBA" id="ARBA00023004"/>
    </source>
</evidence>
<proteinExistence type="predicted"/>
<evidence type="ECO:0000256" key="3">
    <source>
        <dbReference type="ARBA" id="ARBA00023014"/>
    </source>
</evidence>